<gene>
    <name evidence="1" type="ORF">BBK14_01800</name>
</gene>
<proteinExistence type="predicted"/>
<evidence type="ECO:0000313" key="1">
    <source>
        <dbReference type="EMBL" id="OHV46606.1"/>
    </source>
</evidence>
<comment type="caution">
    <text evidence="1">The sequence shown here is derived from an EMBL/GenBank/DDBJ whole genome shotgun (WGS) entry which is preliminary data.</text>
</comment>
<organism evidence="1 2">
    <name type="scientific">Parafrankia soli</name>
    <dbReference type="NCBI Taxonomy" id="2599596"/>
    <lineage>
        <taxon>Bacteria</taxon>
        <taxon>Bacillati</taxon>
        <taxon>Actinomycetota</taxon>
        <taxon>Actinomycetes</taxon>
        <taxon>Frankiales</taxon>
        <taxon>Frankiaceae</taxon>
        <taxon>Parafrankia</taxon>
    </lineage>
</organism>
<dbReference type="Proteomes" id="UP000179769">
    <property type="component" value="Unassembled WGS sequence"/>
</dbReference>
<evidence type="ECO:0000313" key="2">
    <source>
        <dbReference type="Proteomes" id="UP000179769"/>
    </source>
</evidence>
<dbReference type="OrthoDB" id="3670984at2"/>
<sequence>MRIVRGAPAQLTHTFVVGETPTDSTEDVTVAATDARGDSAGSGIATSAGADTGQYLFTLPAAAAVARLAVAWTGTIAGAEVVETDYVDVVGARMFSLPEARDSDSSLDLVKVPTGKLAAARDAVEEAVERITDRAWTRSYARVVLDGSGTSELILTHPLPDRSARDVRVIRSATIAPRVDGTPVALTGAQLGALAVADDGTVRRTDGAAWTEGRSNITVEYEYGLDAAPAELVAAALIHLRALIHRPKSAIPDRAESYTASDGSTYRLTLPGPYATGIPSVDAVYHGYSERPQAAPPGAAESARIGRPASATLDYTPQRYSLFHGFR</sequence>
<dbReference type="AlphaFoldDB" id="A0A1S1RKJ5"/>
<protein>
    <submittedName>
        <fullName evidence="1">Uncharacterized protein</fullName>
    </submittedName>
</protein>
<reference evidence="2" key="1">
    <citation type="submission" date="2016-07" db="EMBL/GenBank/DDBJ databases">
        <title>Frankia sp. NRRL B-16219 Genome sequencing.</title>
        <authorList>
            <person name="Ghodhbane-Gtari F."/>
            <person name="Swanson E."/>
            <person name="Gueddou A."/>
            <person name="Louati M."/>
            <person name="Nouioui I."/>
            <person name="Hezbri K."/>
            <person name="Abebe-Akele F."/>
            <person name="Simpson S."/>
            <person name="Morris K."/>
            <person name="Thomas K."/>
            <person name="Gtari M."/>
            <person name="Tisa L.S."/>
        </authorList>
    </citation>
    <scope>NUCLEOTIDE SEQUENCE [LARGE SCALE GENOMIC DNA]</scope>
    <source>
        <strain evidence="2">NRRL B-16219</strain>
    </source>
</reference>
<name>A0A1S1RKJ5_9ACTN</name>
<accession>A0A1S1RKJ5</accession>
<dbReference type="RefSeq" id="WP_071059488.1">
    <property type="nucleotide sequence ID" value="NZ_MAXA01000002.1"/>
</dbReference>
<dbReference type="EMBL" id="MAXA01000002">
    <property type="protein sequence ID" value="OHV46606.1"/>
    <property type="molecule type" value="Genomic_DNA"/>
</dbReference>
<keyword evidence="2" id="KW-1185">Reference proteome</keyword>